<proteinExistence type="predicted"/>
<dbReference type="PANTHER" id="PTHR14856">
    <property type="entry name" value="PQ-LOOP REPEAT-CONTAINING PROTEIN 1-LIKE PROTEIN"/>
    <property type="match status" value="1"/>
</dbReference>
<dbReference type="WBParaSite" id="Gr19_v10_g16637.t1">
    <property type="protein sequence ID" value="Gr19_v10_g16637.t1"/>
    <property type="gene ID" value="Gr19_v10_g16637"/>
</dbReference>
<dbReference type="GO" id="GO:0005802">
    <property type="term" value="C:trans-Golgi network"/>
    <property type="evidence" value="ECO:0007669"/>
    <property type="project" value="TreeGrafter"/>
</dbReference>
<comment type="subcellular location">
    <subcellularLocation>
        <location evidence="1">Membrane</location>
        <topology evidence="1">Multi-pass membrane protein</topology>
    </subcellularLocation>
</comment>
<dbReference type="InterPro" id="IPR006603">
    <property type="entry name" value="PQ-loop_rpt"/>
</dbReference>
<dbReference type="GO" id="GO:0005768">
    <property type="term" value="C:endosome"/>
    <property type="evidence" value="ECO:0007669"/>
    <property type="project" value="TreeGrafter"/>
</dbReference>
<feature type="transmembrane region" description="Helical" evidence="5">
    <location>
        <begin position="41"/>
        <end position="63"/>
    </location>
</feature>
<evidence type="ECO:0000256" key="4">
    <source>
        <dbReference type="ARBA" id="ARBA00023136"/>
    </source>
</evidence>
<protein>
    <submittedName>
        <fullName evidence="7">PQ-loop repeat-containing protein 1</fullName>
    </submittedName>
</protein>
<keyword evidence="2 5" id="KW-0812">Transmembrane</keyword>
<feature type="transmembrane region" description="Helical" evidence="5">
    <location>
        <begin position="75"/>
        <end position="95"/>
    </location>
</feature>
<dbReference type="GO" id="GO:0045332">
    <property type="term" value="P:phospholipid translocation"/>
    <property type="evidence" value="ECO:0007669"/>
    <property type="project" value="TreeGrafter"/>
</dbReference>
<dbReference type="Gene3D" id="1.20.1280.290">
    <property type="match status" value="1"/>
</dbReference>
<evidence type="ECO:0000256" key="3">
    <source>
        <dbReference type="ARBA" id="ARBA00022989"/>
    </source>
</evidence>
<dbReference type="GO" id="GO:0005829">
    <property type="term" value="C:cytosol"/>
    <property type="evidence" value="ECO:0007669"/>
    <property type="project" value="GOC"/>
</dbReference>
<keyword evidence="3 5" id="KW-1133">Transmembrane helix</keyword>
<dbReference type="Proteomes" id="UP000887572">
    <property type="component" value="Unplaced"/>
</dbReference>
<feature type="transmembrane region" description="Helical" evidence="5">
    <location>
        <begin position="12"/>
        <end position="35"/>
    </location>
</feature>
<dbReference type="InterPro" id="IPR052241">
    <property type="entry name" value="SLC66/Scramblase_ANY1"/>
</dbReference>
<evidence type="ECO:0000256" key="2">
    <source>
        <dbReference type="ARBA" id="ARBA00022692"/>
    </source>
</evidence>
<dbReference type="PANTHER" id="PTHR14856:SF9">
    <property type="entry name" value="PQ-LOOP REPEAT-CONTAINING PROTEIN 1"/>
    <property type="match status" value="1"/>
</dbReference>
<accession>A0A914HG38</accession>
<evidence type="ECO:0000256" key="5">
    <source>
        <dbReference type="SAM" id="Phobius"/>
    </source>
</evidence>
<dbReference type="GO" id="GO:0042147">
    <property type="term" value="P:retrograde transport, endosome to Golgi"/>
    <property type="evidence" value="ECO:0007669"/>
    <property type="project" value="TreeGrafter"/>
</dbReference>
<feature type="transmembrane region" description="Helical" evidence="5">
    <location>
        <begin position="101"/>
        <end position="123"/>
    </location>
</feature>
<dbReference type="FunFam" id="1.20.1280.290:FF:000005">
    <property type="entry name" value="PQ-loop repeat-containing protein 1"/>
    <property type="match status" value="1"/>
</dbReference>
<organism evidence="6 7">
    <name type="scientific">Globodera rostochiensis</name>
    <name type="common">Golden nematode worm</name>
    <name type="synonym">Heterodera rostochiensis</name>
    <dbReference type="NCBI Taxonomy" id="31243"/>
    <lineage>
        <taxon>Eukaryota</taxon>
        <taxon>Metazoa</taxon>
        <taxon>Ecdysozoa</taxon>
        <taxon>Nematoda</taxon>
        <taxon>Chromadorea</taxon>
        <taxon>Rhabditida</taxon>
        <taxon>Tylenchina</taxon>
        <taxon>Tylenchomorpha</taxon>
        <taxon>Tylenchoidea</taxon>
        <taxon>Heteroderidae</taxon>
        <taxon>Heteroderinae</taxon>
        <taxon>Globodera</taxon>
    </lineage>
</organism>
<dbReference type="SMART" id="SM00679">
    <property type="entry name" value="CTNS"/>
    <property type="match status" value="1"/>
</dbReference>
<evidence type="ECO:0000313" key="7">
    <source>
        <dbReference type="WBParaSite" id="Gr19_v10_g16637.t1"/>
    </source>
</evidence>
<sequence>MDGDFISAFWKWNDLSSFVFALGLFTALCSLLNAMFHKNVFFVETMGMSALLVEACLGVPQLVRNFQRKSTIGMSVKMVLMWFIGDVGKTIYFVVRHSPEQFWICSLLQISIDVLILLQVWAYGQHSAAGGGANGGGGGGTHDPFVCPYATLPSSSYSAYSSVSTEIWFLSDSDT</sequence>
<dbReference type="GO" id="GO:0016020">
    <property type="term" value="C:membrane"/>
    <property type="evidence" value="ECO:0007669"/>
    <property type="project" value="UniProtKB-SubCell"/>
</dbReference>
<evidence type="ECO:0000313" key="6">
    <source>
        <dbReference type="Proteomes" id="UP000887572"/>
    </source>
</evidence>
<dbReference type="Pfam" id="PF04193">
    <property type="entry name" value="PQ-loop"/>
    <property type="match status" value="1"/>
</dbReference>
<reference evidence="7" key="1">
    <citation type="submission" date="2022-11" db="UniProtKB">
        <authorList>
            <consortium name="WormBaseParasite"/>
        </authorList>
    </citation>
    <scope>IDENTIFICATION</scope>
</reference>
<name>A0A914HG38_GLORO</name>
<keyword evidence="6" id="KW-1185">Reference proteome</keyword>
<dbReference type="AlphaFoldDB" id="A0A914HG38"/>
<keyword evidence="4 5" id="KW-0472">Membrane</keyword>
<evidence type="ECO:0000256" key="1">
    <source>
        <dbReference type="ARBA" id="ARBA00004141"/>
    </source>
</evidence>